<dbReference type="STRING" id="188477.A0A433TIW5"/>
<dbReference type="AlphaFoldDB" id="A0A433TIW5"/>
<feature type="coiled-coil region" evidence="1">
    <location>
        <begin position="32"/>
        <end position="290"/>
    </location>
</feature>
<evidence type="ECO:0000313" key="4">
    <source>
        <dbReference type="Proteomes" id="UP000271974"/>
    </source>
</evidence>
<keyword evidence="1" id="KW-0175">Coiled coil</keyword>
<comment type="caution">
    <text evidence="3">The sequence shown here is derived from an EMBL/GenBank/DDBJ whole genome shotgun (WGS) entry which is preliminary data.</text>
</comment>
<reference evidence="3 4" key="1">
    <citation type="submission" date="2019-01" db="EMBL/GenBank/DDBJ databases">
        <title>A draft genome assembly of the solar-powered sea slug Elysia chlorotica.</title>
        <authorList>
            <person name="Cai H."/>
            <person name="Li Q."/>
            <person name="Fang X."/>
            <person name="Li J."/>
            <person name="Curtis N.E."/>
            <person name="Altenburger A."/>
            <person name="Shibata T."/>
            <person name="Feng M."/>
            <person name="Maeda T."/>
            <person name="Schwartz J.A."/>
            <person name="Shigenobu S."/>
            <person name="Lundholm N."/>
            <person name="Nishiyama T."/>
            <person name="Yang H."/>
            <person name="Hasebe M."/>
            <person name="Li S."/>
            <person name="Pierce S.K."/>
            <person name="Wang J."/>
        </authorList>
    </citation>
    <scope>NUCLEOTIDE SEQUENCE [LARGE SCALE GENOMIC DNA]</scope>
    <source>
        <strain evidence="3">EC2010</strain>
        <tissue evidence="3">Whole organism of an adult</tissue>
    </source>
</reference>
<evidence type="ECO:0000256" key="1">
    <source>
        <dbReference type="SAM" id="Coils"/>
    </source>
</evidence>
<feature type="region of interest" description="Disordered" evidence="2">
    <location>
        <begin position="331"/>
        <end position="368"/>
    </location>
</feature>
<dbReference type="EMBL" id="RQTK01000336">
    <property type="protein sequence ID" value="RUS81461.1"/>
    <property type="molecule type" value="Genomic_DNA"/>
</dbReference>
<evidence type="ECO:0000256" key="2">
    <source>
        <dbReference type="SAM" id="MobiDB-lite"/>
    </source>
</evidence>
<sequence>MEKDSAGRIPRELMHDQNDRLSNKHIQTLGFLQEVVNENKALKQKVQELEDKLKDVENFTNDSKEKIKDIQDSYLARADEINAMLAEKHRIEIMQVQEEKFELERILKEQILQMRHEIEALQAANKDLRETAVEDEVNDVAKRKLKEALKYSEASIKQNEELREEIDSLRSDLELVQSKKASDMSLIRELRDENKNLGQNLQEIQQNSTELEIRLDKALEELKAKKDDQEQLNLIENLRDKLKQLTMDRDSTLDREIQLKQDLLDLQSLKDELKQSNIYLQSQLENLIAEYGYISSEYVKLQKRFQKDKDKKTFQDFVKLKRELNVLKDENQDLKSKNKSDGPFLLVAESPPAPPAPRKKNSLEGTRTGAKKMLAIALSNQK</sequence>
<proteinExistence type="predicted"/>
<gene>
    <name evidence="3" type="ORF">EGW08_010759</name>
</gene>
<keyword evidence="4" id="KW-1185">Reference proteome</keyword>
<dbReference type="Proteomes" id="UP000271974">
    <property type="component" value="Unassembled WGS sequence"/>
</dbReference>
<organism evidence="3 4">
    <name type="scientific">Elysia chlorotica</name>
    <name type="common">Eastern emerald elysia</name>
    <name type="synonym">Sea slug</name>
    <dbReference type="NCBI Taxonomy" id="188477"/>
    <lineage>
        <taxon>Eukaryota</taxon>
        <taxon>Metazoa</taxon>
        <taxon>Spiralia</taxon>
        <taxon>Lophotrochozoa</taxon>
        <taxon>Mollusca</taxon>
        <taxon>Gastropoda</taxon>
        <taxon>Heterobranchia</taxon>
        <taxon>Euthyneura</taxon>
        <taxon>Panpulmonata</taxon>
        <taxon>Sacoglossa</taxon>
        <taxon>Placobranchoidea</taxon>
        <taxon>Plakobranchidae</taxon>
        <taxon>Elysia</taxon>
    </lineage>
</organism>
<protein>
    <submittedName>
        <fullName evidence="3">Uncharacterized protein</fullName>
    </submittedName>
</protein>
<feature type="region of interest" description="Disordered" evidence="2">
    <location>
        <begin position="1"/>
        <end position="20"/>
    </location>
</feature>
<evidence type="ECO:0000313" key="3">
    <source>
        <dbReference type="EMBL" id="RUS81461.1"/>
    </source>
</evidence>
<accession>A0A433TIW5</accession>
<dbReference type="OrthoDB" id="10058798at2759"/>
<name>A0A433TIW5_ELYCH</name>
<feature type="compositionally biased region" description="Basic and acidic residues" evidence="2">
    <location>
        <begin position="331"/>
        <end position="340"/>
    </location>
</feature>